<evidence type="ECO:0000313" key="3">
    <source>
        <dbReference type="EMBL" id="PFX13023.1"/>
    </source>
</evidence>
<feature type="compositionally biased region" description="Basic and acidic residues" evidence="1">
    <location>
        <begin position="251"/>
        <end position="264"/>
    </location>
</feature>
<proteinExistence type="predicted"/>
<feature type="compositionally biased region" description="Low complexity" evidence="1">
    <location>
        <begin position="24"/>
        <end position="35"/>
    </location>
</feature>
<keyword evidence="4" id="KW-1185">Reference proteome</keyword>
<feature type="region of interest" description="Disordered" evidence="1">
    <location>
        <begin position="503"/>
        <end position="524"/>
    </location>
</feature>
<evidence type="ECO:0000313" key="4">
    <source>
        <dbReference type="Proteomes" id="UP000225706"/>
    </source>
</evidence>
<evidence type="ECO:0000256" key="1">
    <source>
        <dbReference type="SAM" id="MobiDB-lite"/>
    </source>
</evidence>
<comment type="caution">
    <text evidence="3">The sequence shown here is derived from an EMBL/GenBank/DDBJ whole genome shotgun (WGS) entry which is preliminary data.</text>
</comment>
<dbReference type="PANTHER" id="PTHR21301">
    <property type="entry name" value="REVERSE TRANSCRIPTASE"/>
    <property type="match status" value="1"/>
</dbReference>
<feature type="compositionally biased region" description="Basic and acidic residues" evidence="1">
    <location>
        <begin position="273"/>
        <end position="285"/>
    </location>
</feature>
<protein>
    <recommendedName>
        <fullName evidence="2">Helix-turn-helix domain-containing protein</fullName>
    </recommendedName>
</protein>
<feature type="compositionally biased region" description="Acidic residues" evidence="1">
    <location>
        <begin position="202"/>
        <end position="213"/>
    </location>
</feature>
<dbReference type="AlphaFoldDB" id="A0A2B4R871"/>
<gene>
    <name evidence="3" type="ORF">AWC38_SpisGene22937</name>
</gene>
<name>A0A2B4R871_STYPI</name>
<feature type="compositionally biased region" description="Low complexity" evidence="1">
    <location>
        <begin position="509"/>
        <end position="524"/>
    </location>
</feature>
<feature type="compositionally biased region" description="Polar residues" evidence="1">
    <location>
        <begin position="36"/>
        <end position="51"/>
    </location>
</feature>
<feature type="region of interest" description="Disordered" evidence="1">
    <location>
        <begin position="14"/>
        <end position="51"/>
    </location>
</feature>
<feature type="compositionally biased region" description="Acidic residues" evidence="1">
    <location>
        <begin position="220"/>
        <end position="249"/>
    </location>
</feature>
<organism evidence="3 4">
    <name type="scientific">Stylophora pistillata</name>
    <name type="common">Smooth cauliflower coral</name>
    <dbReference type="NCBI Taxonomy" id="50429"/>
    <lineage>
        <taxon>Eukaryota</taxon>
        <taxon>Metazoa</taxon>
        <taxon>Cnidaria</taxon>
        <taxon>Anthozoa</taxon>
        <taxon>Hexacorallia</taxon>
        <taxon>Scleractinia</taxon>
        <taxon>Astrocoeniina</taxon>
        <taxon>Pocilloporidae</taxon>
        <taxon>Stylophora</taxon>
    </lineage>
</organism>
<feature type="domain" description="Helix-turn-helix" evidence="2">
    <location>
        <begin position="448"/>
        <end position="507"/>
    </location>
</feature>
<dbReference type="Proteomes" id="UP000225706">
    <property type="component" value="Unassembled WGS sequence"/>
</dbReference>
<sequence length="895" mass="100879">MDAIIRQTLREELKRSNSLESETVSSVSQQNSGQNEEGSVTAGSTPNTFSSRTFNRLSGFLNRIRHCSSGKSSSNKKRKIGKQHRVQVRWVHYDQTKKNFVTVRQKNGGGNRYITYTDADPLKMEELVERACALFFPGGKNSFAGHIDEMNKWICDTTGVPIFDFPGKGTVEDYLKSNGLSPTAVNRIANMPGEKESKTDESEGEESEGEESMDEKVGEESVDESEEESVAESEGDDNQDGSDDEESQEESNGRDSEGERKGEDILFQSKGIQSKDQRKDNFNKEKIPVKRKYRGKYDIWGIVRKAKRGNLPLPLPTDDIMDLLNICLTSTYFQYNGKHYKQLHGTAMGSPVSVVIAEIVMQNIEERALSTCRQTIPLWLRYVDDTFTAVRHDEIDAFHNHLNEQNTDIQFTREVEENGKLPFLDCLVSHNDNSLRTTVYRKPTHTDRLLDESSYNPTSHKATTIRTLTRRAQLVCDSTDSLSDENKYLHRVFTKNNYNNDFIRRNTHRPTTTTETNDTATPTTTATIPYIKGMSENISRILLPFNIRVAHKPITTLRQLLTNVKDKDEPRNRQGTIYKINCSDCQASYIGETGRNLTTRLTEHRRATRKGILAFFHEQRPSYSITHNAQVDAYVKKLIHEIGKEGKTHEGNSRIIPFVPLPSVKSEIDGKGKQQRGGTARLNCSAIRDNIVQLDNVWNSCDIDTTTVEGLSANAILMLENVEDMCNETVTGLLLKKAKNMLDMLEEINQQCNDRSFNAYDLPVKQSVGDNHMQQPETEPPLSASSILQQDDLQTIDSVALASLNEAMDIFALPPETITVPTPPTTSTSSTPATQSFHELTEAQVGDELIGSCMTPRKLLAVKNILQSELERHKCALKLLPYFFTKDEMSISNFP</sequence>
<feature type="region of interest" description="Disordered" evidence="1">
    <location>
        <begin position="184"/>
        <end position="285"/>
    </location>
</feature>
<dbReference type="PANTHER" id="PTHR21301:SF11">
    <property type="entry name" value="GIY-YIG DOMAIN-CONTAINING PROTEIN"/>
    <property type="match status" value="1"/>
</dbReference>
<dbReference type="InterPro" id="IPR058912">
    <property type="entry name" value="HTH_animal"/>
</dbReference>
<reference evidence="4" key="1">
    <citation type="journal article" date="2017" name="bioRxiv">
        <title>Comparative analysis of the genomes of Stylophora pistillata and Acropora digitifera provides evidence for extensive differences between species of corals.</title>
        <authorList>
            <person name="Voolstra C.R."/>
            <person name="Li Y."/>
            <person name="Liew Y.J."/>
            <person name="Baumgarten S."/>
            <person name="Zoccola D."/>
            <person name="Flot J.-F."/>
            <person name="Tambutte S."/>
            <person name="Allemand D."/>
            <person name="Aranda M."/>
        </authorList>
    </citation>
    <scope>NUCLEOTIDE SEQUENCE [LARGE SCALE GENOMIC DNA]</scope>
</reference>
<dbReference type="Pfam" id="PF26215">
    <property type="entry name" value="HTH_animal"/>
    <property type="match status" value="1"/>
</dbReference>
<dbReference type="OrthoDB" id="5983788at2759"/>
<accession>A0A2B4R871</accession>
<evidence type="ECO:0000259" key="2">
    <source>
        <dbReference type="Pfam" id="PF26215"/>
    </source>
</evidence>
<dbReference type="EMBL" id="LSMT01001096">
    <property type="protein sequence ID" value="PFX13023.1"/>
    <property type="molecule type" value="Genomic_DNA"/>
</dbReference>
<dbReference type="CDD" id="cd00304">
    <property type="entry name" value="RT_like"/>
    <property type="match status" value="1"/>
</dbReference>